<organism evidence="1">
    <name type="scientific">uncultured Sphingobacterium sp. EB080_L08E11</name>
    <dbReference type="NCBI Taxonomy" id="710992"/>
    <lineage>
        <taxon>Bacteria</taxon>
        <taxon>Pseudomonadati</taxon>
        <taxon>Bacteroidota</taxon>
        <taxon>Sphingobacteriia</taxon>
        <taxon>Sphingobacteriales</taxon>
        <taxon>Sphingobacteriaceae</taxon>
        <taxon>Sphingobacterium</taxon>
        <taxon>environmental samples</taxon>
    </lineage>
</organism>
<proteinExistence type="predicted"/>
<accession>E0Y0T6</accession>
<protein>
    <submittedName>
        <fullName evidence="1">Uncharacterized protein</fullName>
    </submittedName>
</protein>
<dbReference type="EMBL" id="GU474939">
    <property type="protein sequence ID" value="ADI20277.1"/>
    <property type="molecule type" value="Genomic_DNA"/>
</dbReference>
<name>E0Y0T6_9SPHI</name>
<dbReference type="AlphaFoldDB" id="E0Y0T6"/>
<reference evidence="1" key="1">
    <citation type="journal article" date="2011" name="Environ. Microbiol.">
        <title>Time-series analyses of Monterey Bay coastal microbial picoplankton using a 'genome proxy' microarray.</title>
        <authorList>
            <person name="Rich V.I."/>
            <person name="Pham V.D."/>
            <person name="Eppley J."/>
            <person name="Shi Y."/>
            <person name="DeLong E.F."/>
        </authorList>
    </citation>
    <scope>NUCLEOTIDE SEQUENCE</scope>
</reference>
<sequence length="65" mass="7614">MLTHLNLFKVYGGYRSVDHLFPFRTEKLSTLAPMVLGFRESRSPPFFRPNLVLLGWVFLCAKVWL</sequence>
<evidence type="ECO:0000313" key="1">
    <source>
        <dbReference type="EMBL" id="ADI20277.1"/>
    </source>
</evidence>